<dbReference type="InterPro" id="IPR020843">
    <property type="entry name" value="ER"/>
</dbReference>
<dbReference type="SMART" id="SM00829">
    <property type="entry name" value="PKS_ER"/>
    <property type="match status" value="1"/>
</dbReference>
<feature type="domain" description="Enoyl reductase (ER)" evidence="5">
    <location>
        <begin position="17"/>
        <end position="371"/>
    </location>
</feature>
<keyword evidence="4" id="KW-0560">Oxidoreductase</keyword>
<dbReference type="InterPro" id="IPR047122">
    <property type="entry name" value="Trans-enoyl_RdTase-like"/>
</dbReference>
<dbReference type="GO" id="GO:0016651">
    <property type="term" value="F:oxidoreductase activity, acting on NAD(P)H"/>
    <property type="evidence" value="ECO:0007669"/>
    <property type="project" value="InterPro"/>
</dbReference>
<evidence type="ECO:0000313" key="6">
    <source>
        <dbReference type="EMBL" id="QKX61037.1"/>
    </source>
</evidence>
<keyword evidence="7" id="KW-1185">Reference proteome</keyword>
<dbReference type="InterPro" id="IPR013154">
    <property type="entry name" value="ADH-like_N"/>
</dbReference>
<evidence type="ECO:0000259" key="5">
    <source>
        <dbReference type="SMART" id="SM00829"/>
    </source>
</evidence>
<dbReference type="PANTHER" id="PTHR45348">
    <property type="entry name" value="HYPOTHETICAL OXIDOREDUCTASE (EUROFUNG)"/>
    <property type="match status" value="1"/>
</dbReference>
<dbReference type="PANTHER" id="PTHR45348:SF6">
    <property type="entry name" value="TRANS-ENOYL REDUCTASE APDC"/>
    <property type="match status" value="1"/>
</dbReference>
<evidence type="ECO:0000256" key="1">
    <source>
        <dbReference type="ARBA" id="ARBA00008072"/>
    </source>
</evidence>
<dbReference type="GeneID" id="55995672"/>
<dbReference type="OrthoDB" id="48317at2759"/>
<dbReference type="SUPFAM" id="SSF51735">
    <property type="entry name" value="NAD(P)-binding Rossmann-fold domains"/>
    <property type="match status" value="1"/>
</dbReference>
<accession>A0A7H8R4A5</accession>
<evidence type="ECO:0000256" key="4">
    <source>
        <dbReference type="ARBA" id="ARBA00023002"/>
    </source>
</evidence>
<dbReference type="EMBL" id="CP055901">
    <property type="protein sequence ID" value="QKX61037.1"/>
    <property type="molecule type" value="Genomic_DNA"/>
</dbReference>
<sequence>MTPTTLPSFQRAIQQDGNGKLHVANEAAIPSLLPGFVLVKTYAVALNPSDYKIQKNFPLPGAYVGIDFSGTVVQVADDVDSVKPGTEVFGAAFTFSSTHRLTNGAFAEYVRVRADLLLRIPTSSVHQSQDDDGGGGLTLFKAATLGTAIPTCLLSLWSPDALDLVGKPEEPLLSEKPIPILVYGGSTSVGTIAIQLLKLSGYDPIATCSPRSFDLVRSRGASAVFDYSSSDVALQIKTYTAGRLKYALDCISDVASVTTCYAAIQRPGGRYVSLEYIADDLLAQRRAVHPNFVLSAEVYGADIVLGEEKYDRPASKEKYQLAVRHIGMFQRLLDSGSLKTHPTEELKGGLEGVVKGLEALAGGGHPRKLVAVV</sequence>
<evidence type="ECO:0000256" key="2">
    <source>
        <dbReference type="ARBA" id="ARBA00022741"/>
    </source>
</evidence>
<dbReference type="Pfam" id="PF00107">
    <property type="entry name" value="ADH_zinc_N"/>
    <property type="match status" value="1"/>
</dbReference>
<protein>
    <recommendedName>
        <fullName evidence="5">Enoyl reductase (ER) domain-containing protein</fullName>
    </recommendedName>
</protein>
<dbReference type="InterPro" id="IPR013149">
    <property type="entry name" value="ADH-like_C"/>
</dbReference>
<dbReference type="GO" id="GO:0000166">
    <property type="term" value="F:nucleotide binding"/>
    <property type="evidence" value="ECO:0007669"/>
    <property type="project" value="UniProtKB-KW"/>
</dbReference>
<keyword evidence="3" id="KW-0521">NADP</keyword>
<dbReference type="Pfam" id="PF08240">
    <property type="entry name" value="ADH_N"/>
    <property type="match status" value="1"/>
</dbReference>
<dbReference type="InterPro" id="IPR011032">
    <property type="entry name" value="GroES-like_sf"/>
</dbReference>
<gene>
    <name evidence="6" type="ORF">TRUGW13939_08183</name>
</gene>
<proteinExistence type="inferred from homology"/>
<organism evidence="6 7">
    <name type="scientific">Talaromyces rugulosus</name>
    <name type="common">Penicillium rugulosum</name>
    <dbReference type="NCBI Taxonomy" id="121627"/>
    <lineage>
        <taxon>Eukaryota</taxon>
        <taxon>Fungi</taxon>
        <taxon>Dikarya</taxon>
        <taxon>Ascomycota</taxon>
        <taxon>Pezizomycotina</taxon>
        <taxon>Eurotiomycetes</taxon>
        <taxon>Eurotiomycetidae</taxon>
        <taxon>Eurotiales</taxon>
        <taxon>Trichocomaceae</taxon>
        <taxon>Talaromyces</taxon>
        <taxon>Talaromyces sect. Islandici</taxon>
    </lineage>
</organism>
<dbReference type="Gene3D" id="3.40.50.720">
    <property type="entry name" value="NAD(P)-binding Rossmann-like Domain"/>
    <property type="match status" value="1"/>
</dbReference>
<dbReference type="CDD" id="cd08249">
    <property type="entry name" value="enoyl_reductase_like"/>
    <property type="match status" value="1"/>
</dbReference>
<comment type="similarity">
    <text evidence="1">Belongs to the zinc-containing alcohol dehydrogenase family.</text>
</comment>
<dbReference type="SUPFAM" id="SSF50129">
    <property type="entry name" value="GroES-like"/>
    <property type="match status" value="1"/>
</dbReference>
<dbReference type="InterPro" id="IPR036291">
    <property type="entry name" value="NAD(P)-bd_dom_sf"/>
</dbReference>
<evidence type="ECO:0000256" key="3">
    <source>
        <dbReference type="ARBA" id="ARBA00022857"/>
    </source>
</evidence>
<dbReference type="RefSeq" id="XP_035347212.1">
    <property type="nucleotide sequence ID" value="XM_035491319.1"/>
</dbReference>
<dbReference type="AlphaFoldDB" id="A0A7H8R4A5"/>
<evidence type="ECO:0000313" key="7">
    <source>
        <dbReference type="Proteomes" id="UP000509510"/>
    </source>
</evidence>
<name>A0A7H8R4A5_TALRU</name>
<keyword evidence="2" id="KW-0547">Nucleotide-binding</keyword>
<dbReference type="Proteomes" id="UP000509510">
    <property type="component" value="Chromosome IV"/>
</dbReference>
<reference evidence="7" key="1">
    <citation type="submission" date="2020-06" db="EMBL/GenBank/DDBJ databases">
        <title>A chromosome-scale genome assembly of Talaromyces rugulosus W13939.</title>
        <authorList>
            <person name="Wang B."/>
            <person name="Guo L."/>
            <person name="Ye K."/>
            <person name="Wang L."/>
        </authorList>
    </citation>
    <scope>NUCLEOTIDE SEQUENCE [LARGE SCALE GENOMIC DNA]</scope>
    <source>
        <strain evidence="7">W13939</strain>
    </source>
</reference>
<dbReference type="KEGG" id="trg:TRUGW13939_08183"/>
<dbReference type="Gene3D" id="3.90.180.10">
    <property type="entry name" value="Medium-chain alcohol dehydrogenases, catalytic domain"/>
    <property type="match status" value="1"/>
</dbReference>